<keyword evidence="2" id="KW-1185">Reference proteome</keyword>
<gene>
    <name evidence="1" type="ORF">D5R81_04630</name>
</gene>
<organism evidence="1 2">
    <name type="scientific">Parashewanella spongiae</name>
    <dbReference type="NCBI Taxonomy" id="342950"/>
    <lineage>
        <taxon>Bacteria</taxon>
        <taxon>Pseudomonadati</taxon>
        <taxon>Pseudomonadota</taxon>
        <taxon>Gammaproteobacteria</taxon>
        <taxon>Alteromonadales</taxon>
        <taxon>Shewanellaceae</taxon>
        <taxon>Parashewanella</taxon>
    </lineage>
</organism>
<protein>
    <submittedName>
        <fullName evidence="1">Uncharacterized protein</fullName>
    </submittedName>
</protein>
<name>A0A3A6U3H5_9GAMM</name>
<comment type="caution">
    <text evidence="1">The sequence shown here is derived from an EMBL/GenBank/DDBJ whole genome shotgun (WGS) entry which is preliminary data.</text>
</comment>
<dbReference type="Proteomes" id="UP000273022">
    <property type="component" value="Unassembled WGS sequence"/>
</dbReference>
<evidence type="ECO:0000313" key="1">
    <source>
        <dbReference type="EMBL" id="RJY18601.1"/>
    </source>
</evidence>
<reference evidence="1 2" key="1">
    <citation type="submission" date="2018-09" db="EMBL/GenBank/DDBJ databases">
        <title>Phylogeny of the Shewanellaceae, and recommendation for two new genera, Pseudoshewanella and Parashewanella.</title>
        <authorList>
            <person name="Wang G."/>
        </authorList>
    </citation>
    <scope>NUCLEOTIDE SEQUENCE [LARGE SCALE GENOMIC DNA]</scope>
    <source>
        <strain evidence="1 2">KCTC 22492</strain>
    </source>
</reference>
<evidence type="ECO:0000313" key="2">
    <source>
        <dbReference type="Proteomes" id="UP000273022"/>
    </source>
</evidence>
<proteinExistence type="predicted"/>
<accession>A0A3A6U3H5</accession>
<dbReference type="AlphaFoldDB" id="A0A3A6U3H5"/>
<sequence>MASSLPPLSSSNSYSPSSLNCATVPDDLAKRKAIDFASGVEPTLYDSKKSEQIFTSLTNPFANLDQEQEGISRVSLLKESSKQANLNLTIIPVDDNGRHGSEHVMNLMGLSTSTESPLTESFLSESGSLSDYDSFNNALSLPIGDQCLLSSACLPKSLYLRSNTNRVSSSLMSSSAVSANILLIAKLANQPVIYFNPIEGHHGQFVLVNTELCANCYEFNDVFTASSSIKGGNVLPIWVTADESNFYVLQNKGNSKEQYPEAVKLFIENEFVLAFSDIFGQGSTFVPPVHSRKDVEDKVDEKFRLRLIPTHTGLSLQKFYSNNPLFDQQKYEHCILAVSSELITLFEASATGKYHFIGTSRAQKSLNLLDTVTLKSSRSEWCSKLEMIIQIARSNSSHRMPFHLPEVRKHFSELQNEYEQESDRSIRDQMFTQLSKIAYRPLLHKIFKPVEQINKWLSQLTKIDLHSVSKKNQSLIEPEVKSSFNRMKNKLKELKSFVFTERQERLINTFIRQFEAKVLEKKLSLEDIENYYTPLKDKLTILRDNFNISETESRYPLIGDSDICELVVSKLNTAKQDEQVIVPPPLTTEDTSDWLRKHGNLGVLSESMRNMLFANIEIVFNILNSDRDSVNEQISKSFGEVRENSVTTIWNENSTRDQVNYDVRDVDLFPQIVRKIYVKVNPDLFVSNRELRTFNNYIPVIQIELLSRLWPSKQMMLQEFRRLLEVFSTKGSSTQTANFSQKIKGFFTSFGTEKKQTTETIESATSVAEPAESALQQQLVLFEKSVFVEVQEDGGLQLALPGNKTVCLNTTLLTNMAQLGKEAKVMFKLALTEHPRNFEIDYEKYRKE</sequence>
<dbReference type="EMBL" id="QYYH01000019">
    <property type="protein sequence ID" value="RJY18601.1"/>
    <property type="molecule type" value="Genomic_DNA"/>
</dbReference>